<keyword evidence="2 4" id="KW-0808">Transferase</keyword>
<gene>
    <name evidence="6" type="ORF">SPRG_09914</name>
</gene>
<dbReference type="GO" id="GO:0032259">
    <property type="term" value="P:methylation"/>
    <property type="evidence" value="ECO:0007669"/>
    <property type="project" value="UniProtKB-KW"/>
</dbReference>
<dbReference type="Proteomes" id="UP000030745">
    <property type="component" value="Unassembled WGS sequence"/>
</dbReference>
<comment type="cofactor">
    <cofactor evidence="3">
        <name>Zn(2+)</name>
        <dbReference type="ChEBI" id="CHEBI:29105"/>
    </cofactor>
    <text evidence="3">Binds 1 zinc ion per subunit.</text>
</comment>
<dbReference type="Gene3D" id="3.20.20.330">
    <property type="entry name" value="Homocysteine-binding-like domain"/>
    <property type="match status" value="1"/>
</dbReference>
<dbReference type="Pfam" id="PF02574">
    <property type="entry name" value="S-methyl_trans"/>
    <property type="match status" value="1"/>
</dbReference>
<dbReference type="OrthoDB" id="261426at2759"/>
<accession>A0A067CBU7</accession>
<evidence type="ECO:0000256" key="1">
    <source>
        <dbReference type="ARBA" id="ARBA00022603"/>
    </source>
</evidence>
<dbReference type="STRING" id="695850.A0A067CBU7"/>
<dbReference type="InterPro" id="IPR017226">
    <property type="entry name" value="BHMT-like"/>
</dbReference>
<sequence length="310" mass="33093">MSTTANYHDVQLLDGGTGEELFQLGLPDDRKTWSAYALVHAEYNALVRQVHESFFRAGSKYVTCNNYTVTACSGFSLPEIAQYTSLAGALAVEARTAAATPTAKIVGSLPPLTESYRPDLVLPAADAVPVYKVIGDALAPYVDLFTAETMSCIREAIMAIDGVAHLKKPIFISFTLGKDGALRSGEAVDAAIRAVVAHSPLVQAILFNCCEPEVITTAFQSFSAELQAELRFMGIRWGAYANALTPVPEGWTLSGAEAAQPLRQDMSPTTYLTFVDAWIQHGATLIGGCCAIGPQHISAIRDFLAAKTAA</sequence>
<evidence type="ECO:0000256" key="4">
    <source>
        <dbReference type="PROSITE-ProRule" id="PRU00333"/>
    </source>
</evidence>
<feature type="binding site" evidence="3 4">
    <location>
        <position position="289"/>
    </location>
    <ligand>
        <name>Zn(2+)</name>
        <dbReference type="ChEBI" id="CHEBI:29105"/>
    </ligand>
</feature>
<dbReference type="GO" id="GO:0008168">
    <property type="term" value="F:methyltransferase activity"/>
    <property type="evidence" value="ECO:0007669"/>
    <property type="project" value="UniProtKB-UniRule"/>
</dbReference>
<evidence type="ECO:0000256" key="2">
    <source>
        <dbReference type="ARBA" id="ARBA00022679"/>
    </source>
</evidence>
<dbReference type="PROSITE" id="PS50970">
    <property type="entry name" value="HCY"/>
    <property type="match status" value="1"/>
</dbReference>
<evidence type="ECO:0000313" key="6">
    <source>
        <dbReference type="EMBL" id="KDO24277.1"/>
    </source>
</evidence>
<feature type="binding site" evidence="3 4">
    <location>
        <position position="209"/>
    </location>
    <ligand>
        <name>Zn(2+)</name>
        <dbReference type="ChEBI" id="CHEBI:29105"/>
    </ligand>
</feature>
<dbReference type="AlphaFoldDB" id="A0A067CBU7"/>
<evidence type="ECO:0000313" key="7">
    <source>
        <dbReference type="Proteomes" id="UP000030745"/>
    </source>
</evidence>
<evidence type="ECO:0000259" key="5">
    <source>
        <dbReference type="PROSITE" id="PS50970"/>
    </source>
</evidence>
<dbReference type="GO" id="GO:0009086">
    <property type="term" value="P:methionine biosynthetic process"/>
    <property type="evidence" value="ECO:0007669"/>
    <property type="project" value="InterPro"/>
</dbReference>
<dbReference type="VEuPathDB" id="FungiDB:SPRG_09914"/>
<feature type="binding site" evidence="3 4">
    <location>
        <position position="290"/>
    </location>
    <ligand>
        <name>Zn(2+)</name>
        <dbReference type="ChEBI" id="CHEBI:29105"/>
    </ligand>
</feature>
<dbReference type="RefSeq" id="XP_012205048.1">
    <property type="nucleotide sequence ID" value="XM_012349658.1"/>
</dbReference>
<keyword evidence="3 4" id="KW-0862">Zinc</keyword>
<dbReference type="InterPro" id="IPR036589">
    <property type="entry name" value="HCY_dom_sf"/>
</dbReference>
<dbReference type="GO" id="GO:0008270">
    <property type="term" value="F:zinc ion binding"/>
    <property type="evidence" value="ECO:0007669"/>
    <property type="project" value="InterPro"/>
</dbReference>
<dbReference type="KEGG" id="spar:SPRG_09914"/>
<dbReference type="OMA" id="CYLAETL"/>
<dbReference type="SUPFAM" id="SSF82282">
    <property type="entry name" value="Homocysteine S-methyltransferase"/>
    <property type="match status" value="1"/>
</dbReference>
<proteinExistence type="predicted"/>
<dbReference type="InterPro" id="IPR003726">
    <property type="entry name" value="HCY_dom"/>
</dbReference>
<reference evidence="6 7" key="1">
    <citation type="journal article" date="2013" name="PLoS Genet.">
        <title>Distinctive expansion of potential virulence genes in the genome of the oomycete fish pathogen Saprolegnia parasitica.</title>
        <authorList>
            <person name="Jiang R.H."/>
            <person name="de Bruijn I."/>
            <person name="Haas B.J."/>
            <person name="Belmonte R."/>
            <person name="Lobach L."/>
            <person name="Christie J."/>
            <person name="van den Ackerveken G."/>
            <person name="Bottin A."/>
            <person name="Bulone V."/>
            <person name="Diaz-Moreno S.M."/>
            <person name="Dumas B."/>
            <person name="Fan L."/>
            <person name="Gaulin E."/>
            <person name="Govers F."/>
            <person name="Grenville-Briggs L.J."/>
            <person name="Horner N.R."/>
            <person name="Levin J.Z."/>
            <person name="Mammella M."/>
            <person name="Meijer H.J."/>
            <person name="Morris P."/>
            <person name="Nusbaum C."/>
            <person name="Oome S."/>
            <person name="Phillips A.J."/>
            <person name="van Rooyen D."/>
            <person name="Rzeszutek E."/>
            <person name="Saraiva M."/>
            <person name="Secombes C.J."/>
            <person name="Seidl M.F."/>
            <person name="Snel B."/>
            <person name="Stassen J.H."/>
            <person name="Sykes S."/>
            <person name="Tripathy S."/>
            <person name="van den Berg H."/>
            <person name="Vega-Arreguin J.C."/>
            <person name="Wawra S."/>
            <person name="Young S.K."/>
            <person name="Zeng Q."/>
            <person name="Dieguez-Uribeondo J."/>
            <person name="Russ C."/>
            <person name="Tyler B.M."/>
            <person name="van West P."/>
        </authorList>
    </citation>
    <scope>NUCLEOTIDE SEQUENCE [LARGE SCALE GENOMIC DNA]</scope>
    <source>
        <strain evidence="6 7">CBS 223.65</strain>
    </source>
</reference>
<dbReference type="PANTHER" id="PTHR11103">
    <property type="entry name" value="SLR1189 PROTEIN"/>
    <property type="match status" value="1"/>
</dbReference>
<protein>
    <recommendedName>
        <fullName evidence="5">Hcy-binding domain-containing protein</fullName>
    </recommendedName>
</protein>
<organism evidence="6 7">
    <name type="scientific">Saprolegnia parasitica (strain CBS 223.65)</name>
    <dbReference type="NCBI Taxonomy" id="695850"/>
    <lineage>
        <taxon>Eukaryota</taxon>
        <taxon>Sar</taxon>
        <taxon>Stramenopiles</taxon>
        <taxon>Oomycota</taxon>
        <taxon>Saprolegniomycetes</taxon>
        <taxon>Saprolegniales</taxon>
        <taxon>Saprolegniaceae</taxon>
        <taxon>Saprolegnia</taxon>
    </lineage>
</organism>
<name>A0A067CBU7_SAPPC</name>
<dbReference type="PIRSF" id="PIRSF037505">
    <property type="entry name" value="Betaine_HMT"/>
    <property type="match status" value="1"/>
</dbReference>
<dbReference type="GeneID" id="24132053"/>
<keyword evidence="7" id="KW-1185">Reference proteome</keyword>
<dbReference type="PANTHER" id="PTHR11103:SF18">
    <property type="entry name" value="SLR1189 PROTEIN"/>
    <property type="match status" value="1"/>
</dbReference>
<keyword evidence="3 4" id="KW-0479">Metal-binding</keyword>
<feature type="domain" description="Hcy-binding" evidence="5">
    <location>
        <begin position="1"/>
        <end position="304"/>
    </location>
</feature>
<dbReference type="EMBL" id="KK583244">
    <property type="protein sequence ID" value="KDO24277.1"/>
    <property type="molecule type" value="Genomic_DNA"/>
</dbReference>
<evidence type="ECO:0000256" key="3">
    <source>
        <dbReference type="PIRSR" id="PIRSR037505-2"/>
    </source>
</evidence>
<keyword evidence="1 4" id="KW-0489">Methyltransferase</keyword>